<evidence type="ECO:0000256" key="10">
    <source>
        <dbReference type="ARBA" id="ARBA00023054"/>
    </source>
</evidence>
<evidence type="ECO:0000256" key="6">
    <source>
        <dbReference type="ARBA" id="ARBA00022499"/>
    </source>
</evidence>
<keyword evidence="5" id="KW-0963">Cytoplasm</keyword>
<sequence length="333" mass="37807">MEKNVQRICLTSNPGPAYFLQVDWKKDLGNGFNVTLCDGSSAWTGQVPEDDISKEASDMEMDRQKYVDELKKALVLNVPTTNKYNYDLVEDPVDCYSFTYEKKLRDLSFKLGSLRLTKSQNPAEIIREVIIYCLNSMAKLHSQNDHLQKENGRLQSDWKDMHEQLETFVNAKEELEQDLYTKFTHVLNEKKVKIRSLKEKLEHNDQKVEKTSSVKSSAFDTVPVNELKDEEYGGTTDEDSQNTEETTAPATTSRQRSIISTPDDSPDIAPSRKRRQRGQKSYYTEVKARKTETGEKQRCNPAPPKASANTSSSEAGPQASKSTPDPDDLFSDI</sequence>
<evidence type="ECO:0000256" key="5">
    <source>
        <dbReference type="ARBA" id="ARBA00022490"/>
    </source>
</evidence>
<dbReference type="InterPro" id="IPR053963">
    <property type="entry name" value="XRCC4_C"/>
</dbReference>
<dbReference type="GO" id="GO:0010165">
    <property type="term" value="P:response to X-ray"/>
    <property type="evidence" value="ECO:0007669"/>
    <property type="project" value="UniProtKB-ARBA"/>
</dbReference>
<evidence type="ECO:0000256" key="1">
    <source>
        <dbReference type="ARBA" id="ARBA00004123"/>
    </source>
</evidence>
<dbReference type="SUPFAM" id="SSF50809">
    <property type="entry name" value="XRCC4, N-terminal domain"/>
    <property type="match status" value="1"/>
</dbReference>
<comment type="subcellular location">
    <subcellularLocation>
        <location evidence="2">Chromosome</location>
    </subcellularLocation>
    <subcellularLocation>
        <location evidence="3">Cytoplasm</location>
    </subcellularLocation>
    <subcellularLocation>
        <location evidence="1">Nucleus</location>
    </subcellularLocation>
</comment>
<comment type="similarity">
    <text evidence="15">Belongs to the XRCC4-XLF family. XRCC4 subfamily.</text>
</comment>
<evidence type="ECO:0000256" key="4">
    <source>
        <dbReference type="ARBA" id="ARBA00022454"/>
    </source>
</evidence>
<dbReference type="Pfam" id="PF21924">
    <property type="entry name" value="XRCC4_CC"/>
    <property type="match status" value="1"/>
</dbReference>
<dbReference type="GO" id="GO:0005958">
    <property type="term" value="C:DNA-dependent protein kinase-DNA ligase 4 complex"/>
    <property type="evidence" value="ECO:0007669"/>
    <property type="project" value="UniProtKB-ARBA"/>
</dbReference>
<keyword evidence="13" id="KW-0234">DNA repair</keyword>
<dbReference type="InterPro" id="IPR014751">
    <property type="entry name" value="XRCC4-like_C"/>
</dbReference>
<dbReference type="GO" id="GO:0003677">
    <property type="term" value="F:DNA binding"/>
    <property type="evidence" value="ECO:0007669"/>
    <property type="project" value="UniProtKB-KW"/>
</dbReference>
<evidence type="ECO:0000259" key="21">
    <source>
        <dbReference type="Pfam" id="PF06632"/>
    </source>
</evidence>
<keyword evidence="8" id="KW-0227">DNA damage</keyword>
<evidence type="ECO:0000256" key="9">
    <source>
        <dbReference type="ARBA" id="ARBA00022843"/>
    </source>
</evidence>
<keyword evidence="12" id="KW-0233">DNA recombination</keyword>
<keyword evidence="9" id="KW-0832">Ubl conjugation</keyword>
<keyword evidence="25" id="KW-1185">Reference proteome</keyword>
<dbReference type="GO" id="GO:0005694">
    <property type="term" value="C:chromosome"/>
    <property type="evidence" value="ECO:0007669"/>
    <property type="project" value="UniProtKB-SubCell"/>
</dbReference>
<dbReference type="FunFam" id="1.20.5.370:FF:000011">
    <property type="entry name" value="DNA repair protein XRCC4 isoform X2"/>
    <property type="match status" value="1"/>
</dbReference>
<evidence type="ECO:0000256" key="20">
    <source>
        <dbReference type="SAM" id="MobiDB-lite"/>
    </source>
</evidence>
<keyword evidence="10" id="KW-0175">Coiled coil</keyword>
<dbReference type="FunFam" id="2.170.210.10:FF:000002">
    <property type="entry name" value="DNA repair protein XRCC4"/>
    <property type="match status" value="1"/>
</dbReference>
<dbReference type="PANTHER" id="PTHR28559:SF1">
    <property type="entry name" value="DNA REPAIR PROTEIN XRCC4"/>
    <property type="match status" value="1"/>
</dbReference>
<dbReference type="InterPro" id="IPR053962">
    <property type="entry name" value="XRCC4_CC"/>
</dbReference>
<feature type="compositionally biased region" description="Basic and acidic residues" evidence="20">
    <location>
        <begin position="286"/>
        <end position="298"/>
    </location>
</feature>
<reference evidence="24" key="2">
    <citation type="submission" date="2025-09" db="UniProtKB">
        <authorList>
            <consortium name="Ensembl"/>
        </authorList>
    </citation>
    <scope>IDENTIFICATION</scope>
</reference>
<feature type="compositionally biased region" description="Polar residues" evidence="20">
    <location>
        <begin position="243"/>
        <end position="263"/>
    </location>
</feature>
<dbReference type="Proteomes" id="UP000694569">
    <property type="component" value="Unplaced"/>
</dbReference>
<dbReference type="AlphaFoldDB" id="A0A8C5LN71"/>
<evidence type="ECO:0000256" key="11">
    <source>
        <dbReference type="ARBA" id="ARBA00023125"/>
    </source>
</evidence>
<dbReference type="GeneTree" id="ENSGT00390000017079"/>
<evidence type="ECO:0000313" key="24">
    <source>
        <dbReference type="Ensembl" id="ENSLLEP00000002728.1"/>
    </source>
</evidence>
<reference evidence="24" key="1">
    <citation type="submission" date="2025-08" db="UniProtKB">
        <authorList>
            <consortium name="Ensembl"/>
        </authorList>
    </citation>
    <scope>IDENTIFICATION</scope>
</reference>
<dbReference type="GO" id="GO:0005737">
    <property type="term" value="C:cytoplasm"/>
    <property type="evidence" value="ECO:0007669"/>
    <property type="project" value="UniProtKB-SubCell"/>
</dbReference>
<evidence type="ECO:0000256" key="19">
    <source>
        <dbReference type="ARBA" id="ARBA00079582"/>
    </source>
</evidence>
<evidence type="ECO:0000313" key="25">
    <source>
        <dbReference type="Proteomes" id="UP000694569"/>
    </source>
</evidence>
<feature type="compositionally biased region" description="Polar residues" evidence="20">
    <location>
        <begin position="307"/>
        <end position="323"/>
    </location>
</feature>
<dbReference type="Pfam" id="PF06632">
    <property type="entry name" value="XRCC4"/>
    <property type="match status" value="1"/>
</dbReference>
<evidence type="ECO:0000256" key="3">
    <source>
        <dbReference type="ARBA" id="ARBA00004496"/>
    </source>
</evidence>
<keyword evidence="14" id="KW-0539">Nucleus</keyword>
<comment type="subunit">
    <text evidence="17">Interacts with XKR4; interacts with the processed form of XKR4, which is cleaved by caspase.</text>
</comment>
<evidence type="ECO:0000256" key="7">
    <source>
        <dbReference type="ARBA" id="ARBA00022553"/>
    </source>
</evidence>
<evidence type="ECO:0000256" key="16">
    <source>
        <dbReference type="ARBA" id="ARBA00053797"/>
    </source>
</evidence>
<protein>
    <recommendedName>
        <fullName evidence="18">DNA repair protein XRCC4</fullName>
    </recommendedName>
    <alternativeName>
        <fullName evidence="19">X-ray repair cross-complementing protein 4</fullName>
    </alternativeName>
</protein>
<keyword evidence="11" id="KW-0238">DNA-binding</keyword>
<keyword evidence="6" id="KW-1017">Isopeptide bond</keyword>
<feature type="domain" description="XRCC4 coiled-coil" evidence="22">
    <location>
        <begin position="120"/>
        <end position="197"/>
    </location>
</feature>
<dbReference type="Gene3D" id="2.170.210.10">
    <property type="entry name" value="DNA double-strand break repair and VJ recombination XRCC4, N-terminal"/>
    <property type="match status" value="1"/>
</dbReference>
<proteinExistence type="inferred from homology"/>
<feature type="domain" description="XRCC4 N-terminal" evidence="21">
    <location>
        <begin position="18"/>
        <end position="116"/>
    </location>
</feature>
<dbReference type="GO" id="GO:0006303">
    <property type="term" value="P:double-strand break repair via nonhomologous end joining"/>
    <property type="evidence" value="ECO:0007669"/>
    <property type="project" value="TreeGrafter"/>
</dbReference>
<dbReference type="Gene3D" id="1.20.5.370">
    <property type="match status" value="1"/>
</dbReference>
<dbReference type="SUPFAM" id="SSF58022">
    <property type="entry name" value="XRCC4, C-terminal oligomerization domain"/>
    <property type="match status" value="1"/>
</dbReference>
<dbReference type="InterPro" id="IPR053961">
    <property type="entry name" value="XRCC4_N"/>
</dbReference>
<gene>
    <name evidence="24" type="primary">XRCC4</name>
</gene>
<feature type="domain" description="XRCC4 C-terminal" evidence="23">
    <location>
        <begin position="228"/>
        <end position="331"/>
    </location>
</feature>
<evidence type="ECO:0000256" key="17">
    <source>
        <dbReference type="ARBA" id="ARBA00061809"/>
    </source>
</evidence>
<feature type="region of interest" description="Disordered" evidence="20">
    <location>
        <begin position="202"/>
        <end position="333"/>
    </location>
</feature>
<dbReference type="InterPro" id="IPR010585">
    <property type="entry name" value="DNA_repair_prot_XRCC4"/>
</dbReference>
<dbReference type="InterPro" id="IPR038051">
    <property type="entry name" value="XRCC4-like_N_sf"/>
</dbReference>
<dbReference type="GO" id="GO:0032807">
    <property type="term" value="C:DNA ligase IV complex"/>
    <property type="evidence" value="ECO:0007669"/>
    <property type="project" value="TreeGrafter"/>
</dbReference>
<keyword evidence="4" id="KW-0158">Chromosome</keyword>
<evidence type="ECO:0000256" key="18">
    <source>
        <dbReference type="ARBA" id="ARBA00068198"/>
    </source>
</evidence>
<feature type="compositionally biased region" description="Basic and acidic residues" evidence="20">
    <location>
        <begin position="202"/>
        <end position="212"/>
    </location>
</feature>
<dbReference type="OrthoDB" id="8064436at2759"/>
<dbReference type="PANTHER" id="PTHR28559">
    <property type="entry name" value="DNA REPAIR PROTEIN XRCC4"/>
    <property type="match status" value="1"/>
</dbReference>
<dbReference type="InterPro" id="IPR009089">
    <property type="entry name" value="XRCC4_N_sf"/>
</dbReference>
<comment type="function">
    <text evidence="16">Acts as an activator of the phospholipid scramblase activity of XKR4. This form, which is generated upon caspase-3 (CASP3) cleavage, translocates into the cytoplasm and interacts with XKR4, thereby promoting phosphatidylserine scramblase activity of XKR4 and leading to phosphatidylserine exposure on apoptotic cell surface.</text>
</comment>
<dbReference type="GO" id="GO:0033152">
    <property type="term" value="P:immunoglobulin V(D)J recombination"/>
    <property type="evidence" value="ECO:0007669"/>
    <property type="project" value="TreeGrafter"/>
</dbReference>
<evidence type="ECO:0000259" key="23">
    <source>
        <dbReference type="Pfam" id="PF21925"/>
    </source>
</evidence>
<dbReference type="Pfam" id="PF21925">
    <property type="entry name" value="XRCC4_C"/>
    <property type="match status" value="1"/>
</dbReference>
<evidence type="ECO:0000256" key="13">
    <source>
        <dbReference type="ARBA" id="ARBA00023204"/>
    </source>
</evidence>
<keyword evidence="7" id="KW-0597">Phosphoprotein</keyword>
<evidence type="ECO:0000256" key="12">
    <source>
        <dbReference type="ARBA" id="ARBA00023172"/>
    </source>
</evidence>
<dbReference type="Ensembl" id="ENSLLET00000002848.1">
    <property type="protein sequence ID" value="ENSLLEP00000002728.1"/>
    <property type="gene ID" value="ENSLLEG00000001793.1"/>
</dbReference>
<evidence type="ECO:0000256" key="14">
    <source>
        <dbReference type="ARBA" id="ARBA00023242"/>
    </source>
</evidence>
<accession>A0A8C5LN71</accession>
<evidence type="ECO:0000259" key="22">
    <source>
        <dbReference type="Pfam" id="PF21924"/>
    </source>
</evidence>
<evidence type="ECO:0000256" key="15">
    <source>
        <dbReference type="ARBA" id="ARBA00025728"/>
    </source>
</evidence>
<evidence type="ECO:0000256" key="2">
    <source>
        <dbReference type="ARBA" id="ARBA00004286"/>
    </source>
</evidence>
<name>A0A8C5LN71_9ANUR</name>
<organism evidence="24 25">
    <name type="scientific">Leptobrachium leishanense</name>
    <name type="common">Leishan spiny toad</name>
    <dbReference type="NCBI Taxonomy" id="445787"/>
    <lineage>
        <taxon>Eukaryota</taxon>
        <taxon>Metazoa</taxon>
        <taxon>Chordata</taxon>
        <taxon>Craniata</taxon>
        <taxon>Vertebrata</taxon>
        <taxon>Euteleostomi</taxon>
        <taxon>Amphibia</taxon>
        <taxon>Batrachia</taxon>
        <taxon>Anura</taxon>
        <taxon>Pelobatoidea</taxon>
        <taxon>Megophryidae</taxon>
        <taxon>Leptobrachium</taxon>
    </lineage>
</organism>
<evidence type="ECO:0000256" key="8">
    <source>
        <dbReference type="ARBA" id="ARBA00022763"/>
    </source>
</evidence>
<dbReference type="CDD" id="cd22283">
    <property type="entry name" value="HD_XRCC4_N"/>
    <property type="match status" value="1"/>
</dbReference>